<sequence>MAVRYSAIDMWPVDPNNGPWPHQNKREQRTTYAKFYRTPYRIKKGRS</sequence>
<accession>A0A6M3LWY6</accession>
<proteinExistence type="predicted"/>
<dbReference type="AlphaFoldDB" id="A0A6M3LWY6"/>
<organism evidence="1">
    <name type="scientific">viral metagenome</name>
    <dbReference type="NCBI Taxonomy" id="1070528"/>
    <lineage>
        <taxon>unclassified sequences</taxon>
        <taxon>metagenomes</taxon>
        <taxon>organismal metagenomes</taxon>
    </lineage>
</organism>
<name>A0A6M3LWY6_9ZZZZ</name>
<dbReference type="EMBL" id="MT143555">
    <property type="protein sequence ID" value="QJA98134.1"/>
    <property type="molecule type" value="Genomic_DNA"/>
</dbReference>
<reference evidence="1" key="1">
    <citation type="submission" date="2020-03" db="EMBL/GenBank/DDBJ databases">
        <title>The deep terrestrial virosphere.</title>
        <authorList>
            <person name="Holmfeldt K."/>
            <person name="Nilsson E."/>
            <person name="Simone D."/>
            <person name="Lopez-Fernandez M."/>
            <person name="Wu X."/>
            <person name="de Brujin I."/>
            <person name="Lundin D."/>
            <person name="Andersson A."/>
            <person name="Bertilsson S."/>
            <person name="Dopson M."/>
        </authorList>
    </citation>
    <scope>NUCLEOTIDE SEQUENCE</scope>
    <source>
        <strain evidence="1">MM415B05665</strain>
    </source>
</reference>
<gene>
    <name evidence="1" type="ORF">MM415B05665_0009</name>
</gene>
<protein>
    <submittedName>
        <fullName evidence="1">Uncharacterized protein</fullName>
    </submittedName>
</protein>
<evidence type="ECO:0000313" key="1">
    <source>
        <dbReference type="EMBL" id="QJA98134.1"/>
    </source>
</evidence>